<dbReference type="GO" id="GO:0046872">
    <property type="term" value="F:metal ion binding"/>
    <property type="evidence" value="ECO:0007669"/>
    <property type="project" value="UniProtKB-KW"/>
</dbReference>
<dbReference type="InterPro" id="IPR005019">
    <property type="entry name" value="Adenine_glyco"/>
</dbReference>
<dbReference type="OrthoDB" id="3941538at2759"/>
<organism evidence="3 4">
    <name type="scientific">Synchytrium microbalum</name>
    <dbReference type="NCBI Taxonomy" id="1806994"/>
    <lineage>
        <taxon>Eukaryota</taxon>
        <taxon>Fungi</taxon>
        <taxon>Fungi incertae sedis</taxon>
        <taxon>Chytridiomycota</taxon>
        <taxon>Chytridiomycota incertae sedis</taxon>
        <taxon>Chytridiomycetes</taxon>
        <taxon>Synchytriales</taxon>
        <taxon>Synchytriaceae</taxon>
        <taxon>Synchytrium</taxon>
    </lineage>
</organism>
<comment type="caution">
    <text evidence="3">The sequence shown here is derived from an EMBL/GenBank/DDBJ whole genome shotgun (WGS) entry which is preliminary data.</text>
</comment>
<keyword evidence="1" id="KW-0479">Metal-binding</keyword>
<evidence type="ECO:0008006" key="5">
    <source>
        <dbReference type="Google" id="ProtNLM"/>
    </source>
</evidence>
<accession>A0A507CCJ3</accession>
<dbReference type="Gene3D" id="1.10.340.30">
    <property type="entry name" value="Hypothetical protein, domain 2"/>
    <property type="match status" value="1"/>
</dbReference>
<feature type="compositionally biased region" description="Low complexity" evidence="2">
    <location>
        <begin position="35"/>
        <end position="46"/>
    </location>
</feature>
<protein>
    <recommendedName>
        <fullName evidence="5">DNA-3-methyladenine glycosylase I</fullName>
    </recommendedName>
</protein>
<keyword evidence="4" id="KW-1185">Reference proteome</keyword>
<feature type="binding site" evidence="1">
    <location>
        <position position="379"/>
    </location>
    <ligand>
        <name>Zn(2+)</name>
        <dbReference type="ChEBI" id="CHEBI:29105"/>
    </ligand>
</feature>
<feature type="compositionally biased region" description="Low complexity" evidence="2">
    <location>
        <begin position="78"/>
        <end position="87"/>
    </location>
</feature>
<evidence type="ECO:0000256" key="1">
    <source>
        <dbReference type="PIRSR" id="PIRSR605019-1"/>
    </source>
</evidence>
<keyword evidence="1" id="KW-0862">Zinc</keyword>
<dbReference type="EMBL" id="QEAO01000007">
    <property type="protein sequence ID" value="TPX35756.1"/>
    <property type="molecule type" value="Genomic_DNA"/>
</dbReference>
<dbReference type="GO" id="GO:0006284">
    <property type="term" value="P:base-excision repair"/>
    <property type="evidence" value="ECO:0007669"/>
    <property type="project" value="InterPro"/>
</dbReference>
<dbReference type="SUPFAM" id="SSF48150">
    <property type="entry name" value="DNA-glycosylase"/>
    <property type="match status" value="1"/>
</dbReference>
<dbReference type="AlphaFoldDB" id="A0A507CCJ3"/>
<feature type="binding site" evidence="1">
    <location>
        <position position="401"/>
    </location>
    <ligand>
        <name>Zn(2+)</name>
        <dbReference type="ChEBI" id="CHEBI:29105"/>
    </ligand>
</feature>
<feature type="binding site" evidence="1">
    <location>
        <position position="569"/>
    </location>
    <ligand>
        <name>Zn(2+)</name>
        <dbReference type="ChEBI" id="CHEBI:29105"/>
    </ligand>
</feature>
<feature type="region of interest" description="Disordered" evidence="2">
    <location>
        <begin position="34"/>
        <end position="89"/>
    </location>
</feature>
<dbReference type="InterPro" id="IPR052891">
    <property type="entry name" value="DNA-3mA_glycosylase"/>
</dbReference>
<name>A0A507CCJ3_9FUNG</name>
<feature type="compositionally biased region" description="Low complexity" evidence="2">
    <location>
        <begin position="355"/>
        <end position="367"/>
    </location>
</feature>
<dbReference type="Pfam" id="PF03352">
    <property type="entry name" value="Adenine_glyco"/>
    <property type="match status" value="1"/>
</dbReference>
<feature type="binding site" evidence="1">
    <location>
        <position position="573"/>
    </location>
    <ligand>
        <name>Zn(2+)</name>
        <dbReference type="ChEBI" id="CHEBI:29105"/>
    </ligand>
</feature>
<feature type="compositionally biased region" description="Acidic residues" evidence="2">
    <location>
        <begin position="300"/>
        <end position="314"/>
    </location>
</feature>
<reference evidence="3 4" key="1">
    <citation type="journal article" date="2019" name="Sci. Rep.">
        <title>Comparative genomics of chytrid fungi reveal insights into the obligate biotrophic and pathogenic lifestyle of Synchytrium endobioticum.</title>
        <authorList>
            <person name="van de Vossenberg B.T.L.H."/>
            <person name="Warris S."/>
            <person name="Nguyen H.D.T."/>
            <person name="van Gent-Pelzer M.P.E."/>
            <person name="Joly D.L."/>
            <person name="van de Geest H.C."/>
            <person name="Bonants P.J.M."/>
            <person name="Smith D.S."/>
            <person name="Levesque C.A."/>
            <person name="van der Lee T.A.J."/>
        </authorList>
    </citation>
    <scope>NUCLEOTIDE SEQUENCE [LARGE SCALE GENOMIC DNA]</scope>
    <source>
        <strain evidence="3 4">JEL517</strain>
    </source>
</reference>
<dbReference type="RefSeq" id="XP_031026188.1">
    <property type="nucleotide sequence ID" value="XM_031167865.1"/>
</dbReference>
<evidence type="ECO:0000313" key="3">
    <source>
        <dbReference type="EMBL" id="TPX35756.1"/>
    </source>
</evidence>
<evidence type="ECO:0000313" key="4">
    <source>
        <dbReference type="Proteomes" id="UP000319731"/>
    </source>
</evidence>
<evidence type="ECO:0000256" key="2">
    <source>
        <dbReference type="SAM" id="MobiDB-lite"/>
    </source>
</evidence>
<feature type="region of interest" description="Disordered" evidence="2">
    <location>
        <begin position="300"/>
        <end position="376"/>
    </location>
</feature>
<dbReference type="Proteomes" id="UP000319731">
    <property type="component" value="Unassembled WGS sequence"/>
</dbReference>
<dbReference type="PANTHER" id="PTHR30037:SF4">
    <property type="entry name" value="DNA-3-METHYLADENINE GLYCOSYLASE I"/>
    <property type="match status" value="1"/>
</dbReference>
<dbReference type="STRING" id="1806994.A0A507CCJ3"/>
<dbReference type="GeneID" id="42003162"/>
<gene>
    <name evidence="3" type="ORF">SmJEL517_g01937</name>
</gene>
<dbReference type="GO" id="GO:0008725">
    <property type="term" value="F:DNA-3-methyladenine glycosylase activity"/>
    <property type="evidence" value="ECO:0007669"/>
    <property type="project" value="InterPro"/>
</dbReference>
<sequence length="583" mass="65443">MMLGRHNSKLVHQLPQSNDTLKRIKEAPSVNAIVTLPRSSSTTTTPNRPPPLPDKDITLPRTTSRGVSAASYGKPLVKSSSKSGSAAPTSITDLSIQDCMDMMRKLTELQLTKILGEITAKYPEARGILRTRYRESLQNPQSISQFRAAVVELVHDFDTASSKDQTPERAHDTVEKWIDLLLAACEHAALPQFKILVTVTSQLSRTLTPSSPLYKIKGQVIAEKLFVCLERSWKYVKRKEAVVEYVFALKMAVNTLGEHCIVVPEWLRKLEYLDIVEDEAESLREDEYEVLPRIRHRNDADDEREELSDVEQEDDWRPIHNMPASKKPKSPPNPTAYATSRPKRSSKPTETAEIETPTQTSTTESPTKGTIHTDGKQRCSWLAKSVANPDTPYSKLELEYHDNEWCPAVPSREDDYLFEFLVLEGAQAGLSWSTILQKRQHYKKAFKNFDVALVAKLDTAYTNSLLSPDHGLVKHKGKIEGAVANAILFQNVQAEFGSFAAYLDSFFEADDDGAVRFERPSCLGKGDKIQAKSELSEAISADLKKRGFKFVGPTIVYAYLQAVGIAKDHEYDCWKHPRHSTPT</sequence>
<dbReference type="InterPro" id="IPR011257">
    <property type="entry name" value="DNA_glycosylase"/>
</dbReference>
<dbReference type="PANTHER" id="PTHR30037">
    <property type="entry name" value="DNA-3-METHYLADENINE GLYCOSYLASE 1"/>
    <property type="match status" value="1"/>
</dbReference>
<proteinExistence type="predicted"/>